<dbReference type="SMART" id="SM00249">
    <property type="entry name" value="PHD"/>
    <property type="match status" value="1"/>
</dbReference>
<evidence type="ECO:0000256" key="17">
    <source>
        <dbReference type="ARBA" id="ARBA00031083"/>
    </source>
</evidence>
<keyword evidence="14" id="KW-0805">Transcription regulation</keyword>
<evidence type="ECO:0000313" key="22">
    <source>
        <dbReference type="EMBL" id="ODV85935.1"/>
    </source>
</evidence>
<evidence type="ECO:0000256" key="11">
    <source>
        <dbReference type="ARBA" id="ARBA00022964"/>
    </source>
</evidence>
<dbReference type="AlphaFoldDB" id="A0A1E4T2F9"/>
<dbReference type="InterPro" id="IPR050690">
    <property type="entry name" value="JHDM1_Histone_Demethylase"/>
</dbReference>
<keyword evidence="11" id="KW-0223">Dioxygenase</keyword>
<evidence type="ECO:0000256" key="7">
    <source>
        <dbReference type="ARBA" id="ARBA00022723"/>
    </source>
</evidence>
<dbReference type="InterPro" id="IPR003347">
    <property type="entry name" value="JmjC_dom"/>
</dbReference>
<dbReference type="Pfam" id="PF17811">
    <property type="entry name" value="JHD"/>
    <property type="match status" value="1"/>
</dbReference>
<keyword evidence="10" id="KW-0156">Chromatin regulator</keyword>
<dbReference type="GO" id="GO:0140680">
    <property type="term" value="F:histone H3K36me/H3K36me2 demethylase activity"/>
    <property type="evidence" value="ECO:0007669"/>
    <property type="project" value="UniProtKB-EC"/>
</dbReference>
<evidence type="ECO:0000259" key="21">
    <source>
        <dbReference type="PROSITE" id="PS51184"/>
    </source>
</evidence>
<dbReference type="SUPFAM" id="SSF51197">
    <property type="entry name" value="Clavaminate synthase-like"/>
    <property type="match status" value="1"/>
</dbReference>
<evidence type="ECO:0000256" key="15">
    <source>
        <dbReference type="ARBA" id="ARBA00023163"/>
    </source>
</evidence>
<name>A0A1E4T2F9_9ASCO</name>
<keyword evidence="12" id="KW-0560">Oxidoreductase</keyword>
<dbReference type="PROSITE" id="PS01359">
    <property type="entry name" value="ZF_PHD_1"/>
    <property type="match status" value="1"/>
</dbReference>
<comment type="similarity">
    <text evidence="4">Belongs to the JHDM1 histone demethylase family.</text>
</comment>
<comment type="function">
    <text evidence="2">Histone demethylase that specifically demethylates 'Lys-36' of histone H3, thereby playing a central role in histone code.</text>
</comment>
<feature type="domain" description="JmjC" evidence="21">
    <location>
        <begin position="231"/>
        <end position="431"/>
    </location>
</feature>
<keyword evidence="15" id="KW-0804">Transcription</keyword>
<keyword evidence="16" id="KW-0539">Nucleus</keyword>
<comment type="subcellular location">
    <subcellularLocation>
        <location evidence="3">Nucleus</location>
    </subcellularLocation>
</comment>
<keyword evidence="7" id="KW-0479">Metal-binding</keyword>
<sequence>MGIDDPMSDICILCIENPDANESLKVNWIECEICKRWYHIHCLNLKRSESESISEYHCPTCEPKNGPSIHKRKSTRARKKIDYIALDAGEQLREIDQHPHIRNFQAFENDKPLSELIYQVTPERDANESGIIDDEVITNIIFKTEMKRPILIPSCNPSLPNCKPFYDLTFKFPKLTVTEIAEYVGEDKSIPVMDVLTQNNSPNWTVGKWRDYFNSDAQDRDRIRNVISLEVSQTDLNSRIELPKSVLEVDIVNKLFSNEAVKESLEKNNIERPKVSKYLLMSVKDSFTDFHIDFGGTSVYYTILQGAKQFLMFPPTKRNLSIYEKWCLTDNQNSVWFADLVPKLPKRLQKGNGTTNTNNMKRNQQADILGSIDPAYLNNGIKIDINPGDLLILPSGWIHSVYTPCDSVIVGGNFLNLLSLTNHLKIYDIETNTKVPEKFKFPNFIMVVWLIGWYLMSDQVVLSDKELHCIVNLLPFYRSQLNLIMDKEKLQDKNYKRLIIKIKAMLPVNIIGKPAEFVDKFEAWYNNQLKIHGLDYNDIENDLEHINKRQKN</sequence>
<dbReference type="GO" id="GO:0008270">
    <property type="term" value="F:zinc ion binding"/>
    <property type="evidence" value="ECO:0007669"/>
    <property type="project" value="UniProtKB-KW"/>
</dbReference>
<evidence type="ECO:0000313" key="23">
    <source>
        <dbReference type="Proteomes" id="UP000094801"/>
    </source>
</evidence>
<dbReference type="STRING" id="983967.A0A1E4T2F9"/>
<evidence type="ECO:0000256" key="13">
    <source>
        <dbReference type="ARBA" id="ARBA00023004"/>
    </source>
</evidence>
<dbReference type="Pfam" id="PF00628">
    <property type="entry name" value="PHD"/>
    <property type="match status" value="1"/>
</dbReference>
<proteinExistence type="inferred from homology"/>
<dbReference type="InterPro" id="IPR019787">
    <property type="entry name" value="Znf_PHD-finger"/>
</dbReference>
<dbReference type="InterPro" id="IPR019786">
    <property type="entry name" value="Zinc_finger_PHD-type_CS"/>
</dbReference>
<dbReference type="EC" id="1.14.11.27" evidence="5"/>
<gene>
    <name evidence="22" type="ORF">CANARDRAFT_28001</name>
</gene>
<evidence type="ECO:0000259" key="20">
    <source>
        <dbReference type="PROSITE" id="PS50016"/>
    </source>
</evidence>
<dbReference type="EMBL" id="KV453851">
    <property type="protein sequence ID" value="ODV85935.1"/>
    <property type="molecule type" value="Genomic_DNA"/>
</dbReference>
<accession>A0A1E4T2F9</accession>
<dbReference type="OrthoDB" id="5876800at2759"/>
<protein>
    <recommendedName>
        <fullName evidence="6">JmjC domain-containing histone demethylation protein 1</fullName>
        <ecNumber evidence="5">1.14.11.27</ecNumber>
    </recommendedName>
    <alternativeName>
        <fullName evidence="17">[Histone-H3]-lysine-36 demethylase 1</fullName>
    </alternativeName>
</protein>
<reference evidence="23" key="1">
    <citation type="submission" date="2016-04" db="EMBL/GenBank/DDBJ databases">
        <title>Comparative genomics of biotechnologically important yeasts.</title>
        <authorList>
            <consortium name="DOE Joint Genome Institute"/>
            <person name="Riley R."/>
            <person name="Haridas S."/>
            <person name="Wolfe K.H."/>
            <person name="Lopes M.R."/>
            <person name="Hittinger C.T."/>
            <person name="Goker M."/>
            <person name="Salamov A."/>
            <person name="Wisecaver J."/>
            <person name="Long T.M."/>
            <person name="Aerts A.L."/>
            <person name="Barry K."/>
            <person name="Choi C."/>
            <person name="Clum A."/>
            <person name="Coughlan A.Y."/>
            <person name="Deshpande S."/>
            <person name="Douglass A.P."/>
            <person name="Hanson S.J."/>
            <person name="Klenk H.-P."/>
            <person name="Labutti K."/>
            <person name="Lapidus A."/>
            <person name="Lindquist E."/>
            <person name="Lipzen A."/>
            <person name="Meier-Kolthoff J.P."/>
            <person name="Ohm R.A."/>
            <person name="Otillar R.P."/>
            <person name="Pangilinan J."/>
            <person name="Peng Y."/>
            <person name="Rokas A."/>
            <person name="Rosa C.A."/>
            <person name="Scheuner C."/>
            <person name="Sibirny A.A."/>
            <person name="Slot J.C."/>
            <person name="Stielow J.B."/>
            <person name="Sun H."/>
            <person name="Kurtzman C.P."/>
            <person name="Blackwell M."/>
            <person name="Grigoriev I.V."/>
            <person name="Jeffries T.W."/>
        </authorList>
    </citation>
    <scope>NUCLEOTIDE SEQUENCE [LARGE SCALE GENOMIC DNA]</scope>
    <source>
        <strain evidence="23">NRRL YB-2248</strain>
    </source>
</reference>
<evidence type="ECO:0000256" key="6">
    <source>
        <dbReference type="ARBA" id="ARBA00015153"/>
    </source>
</evidence>
<keyword evidence="23" id="KW-1185">Reference proteome</keyword>
<dbReference type="InterPro" id="IPR011011">
    <property type="entry name" value="Znf_FYVE_PHD"/>
</dbReference>
<dbReference type="Gene3D" id="2.60.120.650">
    <property type="entry name" value="Cupin"/>
    <property type="match status" value="1"/>
</dbReference>
<dbReference type="InterPro" id="IPR001965">
    <property type="entry name" value="Znf_PHD"/>
</dbReference>
<keyword evidence="13" id="KW-0408">Iron</keyword>
<dbReference type="PROSITE" id="PS51184">
    <property type="entry name" value="JMJC"/>
    <property type="match status" value="1"/>
</dbReference>
<evidence type="ECO:0000256" key="4">
    <source>
        <dbReference type="ARBA" id="ARBA00008037"/>
    </source>
</evidence>
<evidence type="ECO:0000256" key="16">
    <source>
        <dbReference type="ARBA" id="ARBA00023242"/>
    </source>
</evidence>
<dbReference type="SMART" id="SM00558">
    <property type="entry name" value="JmjC"/>
    <property type="match status" value="1"/>
</dbReference>
<dbReference type="InterPro" id="IPR041070">
    <property type="entry name" value="JHD"/>
</dbReference>
<dbReference type="Pfam" id="PF13621">
    <property type="entry name" value="Cupin_8"/>
    <property type="match status" value="1"/>
</dbReference>
<dbReference type="GO" id="GO:0005634">
    <property type="term" value="C:nucleus"/>
    <property type="evidence" value="ECO:0007669"/>
    <property type="project" value="UniProtKB-SubCell"/>
</dbReference>
<keyword evidence="9" id="KW-0862">Zinc</keyword>
<evidence type="ECO:0000256" key="19">
    <source>
        <dbReference type="PROSITE-ProRule" id="PRU00146"/>
    </source>
</evidence>
<organism evidence="22 23">
    <name type="scientific">[Candida] arabinofermentans NRRL YB-2248</name>
    <dbReference type="NCBI Taxonomy" id="983967"/>
    <lineage>
        <taxon>Eukaryota</taxon>
        <taxon>Fungi</taxon>
        <taxon>Dikarya</taxon>
        <taxon>Ascomycota</taxon>
        <taxon>Saccharomycotina</taxon>
        <taxon>Pichiomycetes</taxon>
        <taxon>Pichiales</taxon>
        <taxon>Pichiaceae</taxon>
        <taxon>Ogataea</taxon>
        <taxon>Ogataea/Candida clade</taxon>
    </lineage>
</organism>
<dbReference type="InterPro" id="IPR041667">
    <property type="entry name" value="Cupin_8"/>
</dbReference>
<evidence type="ECO:0000256" key="1">
    <source>
        <dbReference type="ARBA" id="ARBA00001954"/>
    </source>
</evidence>
<evidence type="ECO:0000256" key="8">
    <source>
        <dbReference type="ARBA" id="ARBA00022771"/>
    </source>
</evidence>
<dbReference type="PROSITE" id="PS50016">
    <property type="entry name" value="ZF_PHD_2"/>
    <property type="match status" value="1"/>
</dbReference>
<feature type="domain" description="PHD-type" evidence="20">
    <location>
        <begin position="8"/>
        <end position="64"/>
    </location>
</feature>
<dbReference type="PANTHER" id="PTHR23123">
    <property type="entry name" value="PHD/F-BOX CONTAINING PROTEIN"/>
    <property type="match status" value="1"/>
</dbReference>
<evidence type="ECO:0000256" key="3">
    <source>
        <dbReference type="ARBA" id="ARBA00004123"/>
    </source>
</evidence>
<dbReference type="SUPFAM" id="SSF57903">
    <property type="entry name" value="FYVE/PHD zinc finger"/>
    <property type="match status" value="1"/>
</dbReference>
<comment type="catalytic activity">
    <reaction evidence="18">
        <text>N(6),N(6)-dimethyl-L-lysyl(36)-[histone H3] + 2 2-oxoglutarate + 2 O2 = L-lysyl(36)-[histone H3] + 2 formaldehyde + 2 succinate + 2 CO2</text>
        <dbReference type="Rhea" id="RHEA:42032"/>
        <dbReference type="Rhea" id="RHEA-COMP:9785"/>
        <dbReference type="Rhea" id="RHEA-COMP:9787"/>
        <dbReference type="ChEBI" id="CHEBI:15379"/>
        <dbReference type="ChEBI" id="CHEBI:16526"/>
        <dbReference type="ChEBI" id="CHEBI:16810"/>
        <dbReference type="ChEBI" id="CHEBI:16842"/>
        <dbReference type="ChEBI" id="CHEBI:29969"/>
        <dbReference type="ChEBI" id="CHEBI:30031"/>
        <dbReference type="ChEBI" id="CHEBI:61976"/>
        <dbReference type="EC" id="1.14.11.27"/>
    </reaction>
</comment>
<evidence type="ECO:0000256" key="2">
    <source>
        <dbReference type="ARBA" id="ARBA00003909"/>
    </source>
</evidence>
<evidence type="ECO:0000256" key="14">
    <source>
        <dbReference type="ARBA" id="ARBA00023015"/>
    </source>
</evidence>
<comment type="cofactor">
    <cofactor evidence="1">
        <name>Fe(2+)</name>
        <dbReference type="ChEBI" id="CHEBI:29033"/>
    </cofactor>
</comment>
<evidence type="ECO:0000256" key="10">
    <source>
        <dbReference type="ARBA" id="ARBA00022853"/>
    </source>
</evidence>
<keyword evidence="8 19" id="KW-0863">Zinc-finger</keyword>
<evidence type="ECO:0000256" key="5">
    <source>
        <dbReference type="ARBA" id="ARBA00013246"/>
    </source>
</evidence>
<dbReference type="Proteomes" id="UP000094801">
    <property type="component" value="Unassembled WGS sequence"/>
</dbReference>
<evidence type="ECO:0000256" key="12">
    <source>
        <dbReference type="ARBA" id="ARBA00023002"/>
    </source>
</evidence>
<evidence type="ECO:0000256" key="18">
    <source>
        <dbReference type="ARBA" id="ARBA00047915"/>
    </source>
</evidence>
<evidence type="ECO:0000256" key="9">
    <source>
        <dbReference type="ARBA" id="ARBA00022833"/>
    </source>
</evidence>